<dbReference type="GeneID" id="100376309"/>
<dbReference type="InterPro" id="IPR052094">
    <property type="entry name" value="Pre-mRNA-splicing_ERAD"/>
</dbReference>
<dbReference type="PANTHER" id="PTHR44313:SF1">
    <property type="entry name" value="DNAJ HOMOLOG SUBFAMILY C MEMBER 17"/>
    <property type="match status" value="1"/>
</dbReference>
<dbReference type="Pfam" id="PF00076">
    <property type="entry name" value="RRM_1"/>
    <property type="match status" value="1"/>
</dbReference>
<dbReference type="SUPFAM" id="SSF46565">
    <property type="entry name" value="Chaperone J-domain"/>
    <property type="match status" value="1"/>
</dbReference>
<dbReference type="SMART" id="SM00271">
    <property type="entry name" value="DnaJ"/>
    <property type="match status" value="1"/>
</dbReference>
<feature type="coiled-coil region" evidence="7">
    <location>
        <begin position="94"/>
        <end position="143"/>
    </location>
</feature>
<dbReference type="InterPro" id="IPR012677">
    <property type="entry name" value="Nucleotide-bd_a/b_plait_sf"/>
</dbReference>
<dbReference type="SUPFAM" id="SSF54928">
    <property type="entry name" value="RNA-binding domain, RBD"/>
    <property type="match status" value="1"/>
</dbReference>
<keyword evidence="11" id="KW-1185">Reference proteome</keyword>
<evidence type="ECO:0000256" key="1">
    <source>
        <dbReference type="ARBA" id="ARBA00004123"/>
    </source>
</evidence>
<accession>A0ABM0GL88</accession>
<evidence type="ECO:0000256" key="3">
    <source>
        <dbReference type="ARBA" id="ARBA00022490"/>
    </source>
</evidence>
<keyword evidence="6" id="KW-0694">RNA-binding</keyword>
<name>A0ABM0GL88_SACKO</name>
<proteinExistence type="predicted"/>
<dbReference type="InterPro" id="IPR035979">
    <property type="entry name" value="RBD_domain_sf"/>
</dbReference>
<keyword evidence="7" id="KW-0175">Coiled coil</keyword>
<dbReference type="InterPro" id="IPR036869">
    <property type="entry name" value="J_dom_sf"/>
</dbReference>
<evidence type="ECO:0000259" key="10">
    <source>
        <dbReference type="PROSITE" id="PS50102"/>
    </source>
</evidence>
<evidence type="ECO:0000259" key="9">
    <source>
        <dbReference type="PROSITE" id="PS50076"/>
    </source>
</evidence>
<dbReference type="Pfam" id="PF00226">
    <property type="entry name" value="DnaJ"/>
    <property type="match status" value="1"/>
</dbReference>
<feature type="region of interest" description="Disordered" evidence="8">
    <location>
        <begin position="233"/>
        <end position="252"/>
    </location>
</feature>
<evidence type="ECO:0000313" key="12">
    <source>
        <dbReference type="RefSeq" id="XP_002732393.1"/>
    </source>
</evidence>
<evidence type="ECO:0000256" key="5">
    <source>
        <dbReference type="ARBA" id="ARBA00023242"/>
    </source>
</evidence>
<organism evidence="11 12">
    <name type="scientific">Saccoglossus kowalevskii</name>
    <name type="common">Acorn worm</name>
    <dbReference type="NCBI Taxonomy" id="10224"/>
    <lineage>
        <taxon>Eukaryota</taxon>
        <taxon>Metazoa</taxon>
        <taxon>Hemichordata</taxon>
        <taxon>Enteropneusta</taxon>
        <taxon>Harrimaniidae</taxon>
        <taxon>Saccoglossus</taxon>
    </lineage>
</organism>
<feature type="region of interest" description="Disordered" evidence="8">
    <location>
        <begin position="269"/>
        <end position="306"/>
    </location>
</feature>
<feature type="domain" description="J" evidence="9">
    <location>
        <begin position="1"/>
        <end position="66"/>
    </location>
</feature>
<evidence type="ECO:0000256" key="8">
    <source>
        <dbReference type="SAM" id="MobiDB-lite"/>
    </source>
</evidence>
<gene>
    <name evidence="12" type="primary">LOC100376309</name>
</gene>
<feature type="compositionally biased region" description="Polar residues" evidence="8">
    <location>
        <begin position="287"/>
        <end position="296"/>
    </location>
</feature>
<dbReference type="PROSITE" id="PS50076">
    <property type="entry name" value="DNAJ_2"/>
    <property type="match status" value="1"/>
</dbReference>
<dbReference type="Proteomes" id="UP000694865">
    <property type="component" value="Unplaced"/>
</dbReference>
<evidence type="ECO:0000313" key="11">
    <source>
        <dbReference type="Proteomes" id="UP000694865"/>
    </source>
</evidence>
<protein>
    <submittedName>
        <fullName evidence="12">DnaJ homolog subfamily C member 17-like</fullName>
    </submittedName>
</protein>
<dbReference type="InterPro" id="IPR001623">
    <property type="entry name" value="DnaJ_domain"/>
</dbReference>
<feature type="compositionally biased region" description="Basic and acidic residues" evidence="8">
    <location>
        <begin position="275"/>
        <end position="286"/>
    </location>
</feature>
<keyword evidence="4" id="KW-0143">Chaperone</keyword>
<dbReference type="PROSITE" id="PS50102">
    <property type="entry name" value="RRM"/>
    <property type="match status" value="1"/>
</dbReference>
<dbReference type="Gene3D" id="3.30.70.330">
    <property type="match status" value="1"/>
</dbReference>
<evidence type="ECO:0000256" key="7">
    <source>
        <dbReference type="SAM" id="Coils"/>
    </source>
</evidence>
<keyword evidence="5" id="KW-0539">Nucleus</keyword>
<evidence type="ECO:0000256" key="6">
    <source>
        <dbReference type="PROSITE-ProRule" id="PRU00176"/>
    </source>
</evidence>
<dbReference type="CDD" id="cd06257">
    <property type="entry name" value="DnaJ"/>
    <property type="match status" value="1"/>
</dbReference>
<evidence type="ECO:0000256" key="2">
    <source>
        <dbReference type="ARBA" id="ARBA00004496"/>
    </source>
</evidence>
<dbReference type="InterPro" id="IPR034254">
    <property type="entry name" value="DNAJC17_RRM"/>
</dbReference>
<reference evidence="12" key="1">
    <citation type="submission" date="2025-08" db="UniProtKB">
        <authorList>
            <consortium name="RefSeq"/>
        </authorList>
    </citation>
    <scope>IDENTIFICATION</scope>
    <source>
        <tissue evidence="12">Testes</tissue>
    </source>
</reference>
<keyword evidence="3" id="KW-0963">Cytoplasm</keyword>
<dbReference type="CDD" id="cd12429">
    <property type="entry name" value="RRM_DNAJC17"/>
    <property type="match status" value="1"/>
</dbReference>
<feature type="domain" description="RRM" evidence="10">
    <location>
        <begin position="141"/>
        <end position="239"/>
    </location>
</feature>
<evidence type="ECO:0000256" key="4">
    <source>
        <dbReference type="ARBA" id="ARBA00023186"/>
    </source>
</evidence>
<comment type="subcellular location">
    <subcellularLocation>
        <location evidence="2">Cytoplasm</location>
    </subcellularLocation>
    <subcellularLocation>
        <location evidence="1">Nucleus</location>
    </subcellularLocation>
</comment>
<dbReference type="RefSeq" id="XP_002732393.1">
    <property type="nucleotide sequence ID" value="XM_002732347.2"/>
</dbReference>
<sequence length="339" mass="38771">MAVFVEFESVVLDYTHIKKAYRKKALLCHPDKHPDDPIAAERWEQLSKALEILTDKKARAAYDKVLKAKKAAELRNRALDAKRKKVKHDLEVRESAARNEKEDAIADARTLEEEIKRLREEGSRQLEEEKKLLKQQLKEDSIILTDQIDTPKLKVKWRCKKEDETNGGYNHDVLFQIFSKYGNVSNLIMSRKHNGSAIVEFKSKHSAELAVQHEVGKTINPLRVSWLSGKPTKQSVSTNQQSTNISAGFSSDATGGDFESMVLEKLRQAASQNRTEGRKEEQESTHSTETLFNDTDTVGEEQTKNLSCENDFESVVQMRMRQANERQLLIDKLKQEDSD</sequence>
<dbReference type="Gene3D" id="1.10.287.110">
    <property type="entry name" value="DnaJ domain"/>
    <property type="match status" value="1"/>
</dbReference>
<dbReference type="PANTHER" id="PTHR44313">
    <property type="entry name" value="DNAJ HOMOLOG SUBFAMILY C MEMBER 17"/>
    <property type="match status" value="1"/>
</dbReference>
<dbReference type="InterPro" id="IPR000504">
    <property type="entry name" value="RRM_dom"/>
</dbReference>